<keyword evidence="3" id="KW-1185">Reference proteome</keyword>
<evidence type="ECO:0000256" key="1">
    <source>
        <dbReference type="SAM" id="MobiDB-lite"/>
    </source>
</evidence>
<protein>
    <submittedName>
        <fullName evidence="2">Uncharacterized protein</fullName>
    </submittedName>
</protein>
<feature type="region of interest" description="Disordered" evidence="1">
    <location>
        <begin position="1"/>
        <end position="42"/>
    </location>
</feature>
<sequence length="335" mass="37300">METPSSNKRITRSQTHSLGLNNSNIPMSRKMEDSAKASVKQQQQERSVLIDITNDSPIVGLAKGIWETPSSATAKQRSNILKNSNKTPGSGEALLRGQVKTLLQRVEEEADQSKIGLENRPFLRLQGLLDSNPMRLLAPTPANTPMVLDDLTHNNNSIIQQISPVPVIEEQLKICEAVVSEMFKQEALESQKSLNRQLLMDFSEKSESDSSPECFLASIAGTESGSEQKSLSPQSEVADDDSASLWSIQVNASTHDDEDLDEVIEGVVEVEELYDDDYSEDEEEERYDDRGLVVDELCEGITRMSMVAAKFSGKHKRFEYNSDDELLEKEEECEG</sequence>
<dbReference type="Proteomes" id="UP001497516">
    <property type="component" value="Chromosome 3"/>
</dbReference>
<dbReference type="PANTHER" id="PTHR47512">
    <property type="entry name" value="EXPRESSED PROTEIN"/>
    <property type="match status" value="1"/>
</dbReference>
<evidence type="ECO:0000313" key="2">
    <source>
        <dbReference type="EMBL" id="CAL1374125.1"/>
    </source>
</evidence>
<feature type="compositionally biased region" description="Polar residues" evidence="1">
    <location>
        <begin position="1"/>
        <end position="26"/>
    </location>
</feature>
<accession>A0AAV2DKN4</accession>
<dbReference type="EMBL" id="OZ034816">
    <property type="protein sequence ID" value="CAL1374125.1"/>
    <property type="molecule type" value="Genomic_DNA"/>
</dbReference>
<evidence type="ECO:0000313" key="3">
    <source>
        <dbReference type="Proteomes" id="UP001497516"/>
    </source>
</evidence>
<dbReference type="PANTHER" id="PTHR47512:SF3">
    <property type="entry name" value="CHALCONE-FLAVONONE ISOMERASE FAMILY PROTEIN"/>
    <property type="match status" value="1"/>
</dbReference>
<reference evidence="2 3" key="1">
    <citation type="submission" date="2024-04" db="EMBL/GenBank/DDBJ databases">
        <authorList>
            <person name="Fracassetti M."/>
        </authorList>
    </citation>
    <scope>NUCLEOTIDE SEQUENCE [LARGE SCALE GENOMIC DNA]</scope>
</reference>
<gene>
    <name evidence="2" type="ORF">LTRI10_LOCUS16012</name>
</gene>
<proteinExistence type="predicted"/>
<dbReference type="AlphaFoldDB" id="A0AAV2DKN4"/>
<organism evidence="2 3">
    <name type="scientific">Linum trigynum</name>
    <dbReference type="NCBI Taxonomy" id="586398"/>
    <lineage>
        <taxon>Eukaryota</taxon>
        <taxon>Viridiplantae</taxon>
        <taxon>Streptophyta</taxon>
        <taxon>Embryophyta</taxon>
        <taxon>Tracheophyta</taxon>
        <taxon>Spermatophyta</taxon>
        <taxon>Magnoliopsida</taxon>
        <taxon>eudicotyledons</taxon>
        <taxon>Gunneridae</taxon>
        <taxon>Pentapetalae</taxon>
        <taxon>rosids</taxon>
        <taxon>fabids</taxon>
        <taxon>Malpighiales</taxon>
        <taxon>Linaceae</taxon>
        <taxon>Linum</taxon>
    </lineage>
</organism>
<name>A0AAV2DKN4_9ROSI</name>